<dbReference type="OrthoDB" id="7506954at2"/>
<accession>A0A657LV79</accession>
<dbReference type="CDD" id="cd05466">
    <property type="entry name" value="PBP2_LTTR_substrate"/>
    <property type="match status" value="1"/>
</dbReference>
<reference evidence="6 7" key="1">
    <citation type="submission" date="2016-02" db="EMBL/GenBank/DDBJ databases">
        <title>Genome sequencing of a beta-galactosidase producing bacteria Rhizobium sp. 59.</title>
        <authorList>
            <person name="Wang D."/>
            <person name="Kot W."/>
            <person name="Qin Y."/>
            <person name="Hansen L."/>
            <person name="Naqvi K."/>
            <person name="Rensing C."/>
        </authorList>
    </citation>
    <scope>NUCLEOTIDE SEQUENCE [LARGE SCALE GENOMIC DNA]</scope>
    <source>
        <strain evidence="6 7">59</strain>
    </source>
</reference>
<evidence type="ECO:0000313" key="6">
    <source>
        <dbReference type="EMBL" id="OJF99211.1"/>
    </source>
</evidence>
<name>A0A657LV79_9HYPH</name>
<dbReference type="Pfam" id="PF03466">
    <property type="entry name" value="LysR_substrate"/>
    <property type="match status" value="1"/>
</dbReference>
<dbReference type="SUPFAM" id="SSF53850">
    <property type="entry name" value="Periplasmic binding protein-like II"/>
    <property type="match status" value="1"/>
</dbReference>
<dbReference type="Gene3D" id="3.40.190.10">
    <property type="entry name" value="Periplasmic binding protein-like II"/>
    <property type="match status" value="2"/>
</dbReference>
<evidence type="ECO:0000256" key="2">
    <source>
        <dbReference type="ARBA" id="ARBA00023015"/>
    </source>
</evidence>
<dbReference type="PRINTS" id="PR00039">
    <property type="entry name" value="HTHLYSR"/>
</dbReference>
<dbReference type="InterPro" id="IPR036390">
    <property type="entry name" value="WH_DNA-bd_sf"/>
</dbReference>
<dbReference type="InterPro" id="IPR005119">
    <property type="entry name" value="LysR_subst-bd"/>
</dbReference>
<dbReference type="PROSITE" id="PS50931">
    <property type="entry name" value="HTH_LYSR"/>
    <property type="match status" value="1"/>
</dbReference>
<keyword evidence="7" id="KW-1185">Reference proteome</keyword>
<evidence type="ECO:0000313" key="7">
    <source>
        <dbReference type="Proteomes" id="UP000182661"/>
    </source>
</evidence>
<dbReference type="PANTHER" id="PTHR30126">
    <property type="entry name" value="HTH-TYPE TRANSCRIPTIONAL REGULATOR"/>
    <property type="match status" value="1"/>
</dbReference>
<dbReference type="InterPro" id="IPR000847">
    <property type="entry name" value="LysR_HTH_N"/>
</dbReference>
<dbReference type="Gene3D" id="1.10.10.10">
    <property type="entry name" value="Winged helix-like DNA-binding domain superfamily/Winged helix DNA-binding domain"/>
    <property type="match status" value="1"/>
</dbReference>
<evidence type="ECO:0000256" key="1">
    <source>
        <dbReference type="ARBA" id="ARBA00009437"/>
    </source>
</evidence>
<comment type="caution">
    <text evidence="6">The sequence shown here is derived from an EMBL/GenBank/DDBJ whole genome shotgun (WGS) entry which is preliminary data.</text>
</comment>
<feature type="domain" description="HTH lysR-type" evidence="5">
    <location>
        <begin position="21"/>
        <end position="78"/>
    </location>
</feature>
<keyword evidence="2" id="KW-0805">Transcription regulation</keyword>
<keyword evidence="4" id="KW-0804">Transcription</keyword>
<dbReference type="Pfam" id="PF00126">
    <property type="entry name" value="HTH_1"/>
    <property type="match status" value="1"/>
</dbReference>
<dbReference type="GO" id="GO:0003700">
    <property type="term" value="F:DNA-binding transcription factor activity"/>
    <property type="evidence" value="ECO:0007669"/>
    <property type="project" value="InterPro"/>
</dbReference>
<organism evidence="6 7">
    <name type="scientific">Pararhizobium antarcticum</name>
    <dbReference type="NCBI Taxonomy" id="1798805"/>
    <lineage>
        <taxon>Bacteria</taxon>
        <taxon>Pseudomonadati</taxon>
        <taxon>Pseudomonadota</taxon>
        <taxon>Alphaproteobacteria</taxon>
        <taxon>Hyphomicrobiales</taxon>
        <taxon>Rhizobiaceae</taxon>
        <taxon>Rhizobium/Agrobacterium group</taxon>
        <taxon>Pararhizobium</taxon>
    </lineage>
</organism>
<evidence type="ECO:0000256" key="3">
    <source>
        <dbReference type="ARBA" id="ARBA00023125"/>
    </source>
</evidence>
<dbReference type="GO" id="GO:0000976">
    <property type="term" value="F:transcription cis-regulatory region binding"/>
    <property type="evidence" value="ECO:0007669"/>
    <property type="project" value="TreeGrafter"/>
</dbReference>
<proteinExistence type="inferred from homology"/>
<dbReference type="EMBL" id="LSRP01000072">
    <property type="protein sequence ID" value="OJF99211.1"/>
    <property type="molecule type" value="Genomic_DNA"/>
</dbReference>
<evidence type="ECO:0000259" key="5">
    <source>
        <dbReference type="PROSITE" id="PS50931"/>
    </source>
</evidence>
<dbReference type="Proteomes" id="UP000182661">
    <property type="component" value="Unassembled WGS sequence"/>
</dbReference>
<gene>
    <name evidence="6" type="ORF">AX760_13405</name>
</gene>
<protein>
    <submittedName>
        <fullName evidence="6">LysR family transcriptional regulator</fullName>
    </submittedName>
</protein>
<dbReference type="AlphaFoldDB" id="A0A657LV79"/>
<comment type="similarity">
    <text evidence="1">Belongs to the LysR transcriptional regulatory family.</text>
</comment>
<keyword evidence="3" id="KW-0238">DNA-binding</keyword>
<sequence length="327" mass="36642">MPLPSRLSAVPTKEGRMVWDLDWNLIRTFLVIVEEKGITAAANSLGLKQPTVSNALRRLEQRLSKRLITRAPGKFDVTPAGQLLYEEALEIFGSISRLSILIRDMGEEVSGHVTLAMASHVVSPVLDEVLSTFHRSYPGATLGIDVLTSQDVVRAVRQRQASIGICLVHEKQPRLDYARLFREYFGFFCGPEHHLFGREGLDMSDLRGETSVSFRTDRLTDALRPVALVRAEAELEDRVVGVSSSLEEVRRMILAGLGIGPLPVHVARKDVDAGLLWRLPPYDTPPAIDIYVVTNPSTRVNRAEQHLIAMIMQRIEEIPFQQRDYKS</sequence>
<evidence type="ECO:0000256" key="4">
    <source>
        <dbReference type="ARBA" id="ARBA00023163"/>
    </source>
</evidence>
<dbReference type="PANTHER" id="PTHR30126:SF40">
    <property type="entry name" value="HTH-TYPE TRANSCRIPTIONAL REGULATOR GLTR"/>
    <property type="match status" value="1"/>
</dbReference>
<dbReference type="InterPro" id="IPR036388">
    <property type="entry name" value="WH-like_DNA-bd_sf"/>
</dbReference>
<dbReference type="SUPFAM" id="SSF46785">
    <property type="entry name" value="Winged helix' DNA-binding domain"/>
    <property type="match status" value="1"/>
</dbReference>